<evidence type="ECO:0000256" key="2">
    <source>
        <dbReference type="ARBA" id="ARBA00022737"/>
    </source>
</evidence>
<dbReference type="Proteomes" id="UP001193389">
    <property type="component" value="Chromosome"/>
</dbReference>
<dbReference type="SMART" id="SM00316">
    <property type="entry name" value="S1"/>
    <property type="match status" value="6"/>
</dbReference>
<evidence type="ECO:0000256" key="7">
    <source>
        <dbReference type="ARBA" id="ARBA00035517"/>
    </source>
</evidence>
<evidence type="ECO:0000256" key="8">
    <source>
        <dbReference type="SAM" id="MobiDB-lite"/>
    </source>
</evidence>
<dbReference type="InterPro" id="IPR035104">
    <property type="entry name" value="Ribosomal_protein_S1-like"/>
</dbReference>
<feature type="domain" description="S1 motif" evidence="9">
    <location>
        <begin position="286"/>
        <end position="354"/>
    </location>
</feature>
<dbReference type="Pfam" id="PF00575">
    <property type="entry name" value="S1"/>
    <property type="match status" value="6"/>
</dbReference>
<dbReference type="EMBL" id="AP018694">
    <property type="protein sequence ID" value="BBE16896.1"/>
    <property type="molecule type" value="Genomic_DNA"/>
</dbReference>
<dbReference type="GO" id="GO:0022627">
    <property type="term" value="C:cytosolic small ribosomal subunit"/>
    <property type="evidence" value="ECO:0007669"/>
    <property type="project" value="TreeGrafter"/>
</dbReference>
<keyword evidence="5" id="KW-0687">Ribonucleoprotein</keyword>
<feature type="domain" description="S1 motif" evidence="9">
    <location>
        <begin position="545"/>
        <end position="610"/>
    </location>
</feature>
<dbReference type="NCBIfam" id="NF004952">
    <property type="entry name" value="PRK06299.1-2"/>
    <property type="match status" value="1"/>
</dbReference>
<accession>A0A5K7S5T6</accession>
<dbReference type="InterPro" id="IPR003029">
    <property type="entry name" value="S1_domain"/>
</dbReference>
<dbReference type="CDD" id="cd05688">
    <property type="entry name" value="S1_RPS1_repeat_ec3"/>
    <property type="match status" value="2"/>
</dbReference>
<reference evidence="10" key="1">
    <citation type="journal article" date="2020" name="Int. J. Syst. Evol. Microbiol.">
        <title>Aquipluma nitroreducens gen. nov. sp. nov., a novel facultatively anaerobic bacterium isolated from a freshwater lake.</title>
        <authorList>
            <person name="Watanabe M."/>
            <person name="Kojima H."/>
            <person name="Fukui M."/>
        </authorList>
    </citation>
    <scope>NUCLEOTIDE SEQUENCE</scope>
    <source>
        <strain evidence="10">MeG22</strain>
    </source>
</reference>
<evidence type="ECO:0000259" key="9">
    <source>
        <dbReference type="PROSITE" id="PS50126"/>
    </source>
</evidence>
<dbReference type="GO" id="GO:0006412">
    <property type="term" value="P:translation"/>
    <property type="evidence" value="ECO:0007669"/>
    <property type="project" value="TreeGrafter"/>
</dbReference>
<dbReference type="PANTHER" id="PTHR10724:SF7">
    <property type="entry name" value="SMALL RIBOSOMAL SUBUNIT PROTEIN BS1C"/>
    <property type="match status" value="1"/>
</dbReference>
<proteinExistence type="inferred from homology"/>
<dbReference type="NCBIfam" id="NF004953">
    <property type="entry name" value="PRK06299.1-3"/>
    <property type="match status" value="1"/>
</dbReference>
<dbReference type="FunFam" id="2.40.50.140:FF:000051">
    <property type="entry name" value="RNA-binding transcriptional accessory protein"/>
    <property type="match status" value="1"/>
</dbReference>
<feature type="domain" description="S1 motif" evidence="9">
    <location>
        <begin position="371"/>
        <end position="441"/>
    </location>
</feature>
<feature type="domain" description="S1 motif" evidence="9">
    <location>
        <begin position="458"/>
        <end position="528"/>
    </location>
</feature>
<dbReference type="PROSITE" id="PS50126">
    <property type="entry name" value="S1"/>
    <property type="match status" value="6"/>
</dbReference>
<evidence type="ECO:0000256" key="6">
    <source>
        <dbReference type="ARBA" id="ARBA00035293"/>
    </source>
</evidence>
<dbReference type="FunFam" id="2.40.50.140:FF:000110">
    <property type="entry name" value="30S ribosomal protein S1"/>
    <property type="match status" value="1"/>
</dbReference>
<feature type="domain" description="S1 motif" evidence="9">
    <location>
        <begin position="199"/>
        <end position="265"/>
    </location>
</feature>
<evidence type="ECO:0000256" key="1">
    <source>
        <dbReference type="ARBA" id="ARBA00006767"/>
    </source>
</evidence>
<dbReference type="CDD" id="cd04465">
    <property type="entry name" value="S1_RPS1_repeat_ec2_hs2"/>
    <property type="match status" value="1"/>
</dbReference>
<dbReference type="SUPFAM" id="SSF50249">
    <property type="entry name" value="Nucleic acid-binding proteins"/>
    <property type="match status" value="6"/>
</dbReference>
<dbReference type="GO" id="GO:0003735">
    <property type="term" value="F:structural constituent of ribosome"/>
    <property type="evidence" value="ECO:0007669"/>
    <property type="project" value="TreeGrafter"/>
</dbReference>
<keyword evidence="2" id="KW-0677">Repeat</keyword>
<dbReference type="GO" id="GO:0003729">
    <property type="term" value="F:mRNA binding"/>
    <property type="evidence" value="ECO:0007669"/>
    <property type="project" value="UniProtKB-ARBA"/>
</dbReference>
<comment type="similarity">
    <text evidence="1">Belongs to the bacterial ribosomal protein bS1 family.</text>
</comment>
<evidence type="ECO:0000256" key="3">
    <source>
        <dbReference type="ARBA" id="ARBA00022884"/>
    </source>
</evidence>
<organism evidence="10 11">
    <name type="scientific">Aquipluma nitroreducens</name>
    <dbReference type="NCBI Taxonomy" id="2010828"/>
    <lineage>
        <taxon>Bacteria</taxon>
        <taxon>Pseudomonadati</taxon>
        <taxon>Bacteroidota</taxon>
        <taxon>Bacteroidia</taxon>
        <taxon>Marinilabiliales</taxon>
        <taxon>Prolixibacteraceae</taxon>
        <taxon>Aquipluma</taxon>
    </lineage>
</organism>
<dbReference type="RefSeq" id="WP_318349931.1">
    <property type="nucleotide sequence ID" value="NZ_AP018694.1"/>
</dbReference>
<dbReference type="AlphaFoldDB" id="A0A5K7S5T6"/>
<sequence>MVENNSENLDPKVELEQQETVETQAVAVEEAVAPVEVAEEVEAAKEEVVAQAEEKAAEFAEPVVIPVEKKAKAPKVVVAEPADFDWDALEEEDKGFSGRTKKDLETLYEKTLTTVQEKEVVEGRVISMNKREVVVDIGYKSDGIVSLNEFRYNPELKPKDLVEVYIESLEDLKGQMILSHKKARALRSWDRVNEALDRDEVIKGYIKCRTKGGMIVDVFGIEAFLPGSQIDVKPIRDYDMYVGKTMEFKVVKINHEFRNVVVSHKALIEAELELQKKEIISKLEKGQVLEGTVKNITSYGVFIDLGGVDGLIHITDLSWGRITHPNEIVELDQKLNVVILDFDDDKKRIALGLKQLTPHPWDSLGAELKVGDSVKGKVVVMADYGAFVEIAAGVEGLIHVSEMSWSQHLRSAQDFLKVGDEIEAQILTLDRDERKMSLGIKQLKSDPWQEIDTVFGVGTKHKATVRNFTNFGVFVEIQEGVDGLIHISDLSWTKKIKHPSEFTSIGSEIDVVVLDIDKDNRRLSLGHKQLEENPWDVFETIFSVDSIHEGTVVELFDKGATIALPYGVEGFATPRHLVKEDGSQAQLEEKMEFKVIEFSKAAKRIILSHSRVFEDEKKAEETAKRKTQAKATTKAVKQVKETNSAEKTTLGDISELAALRSQMEADEQKEN</sequence>
<feature type="region of interest" description="Disordered" evidence="8">
    <location>
        <begin position="619"/>
        <end position="647"/>
    </location>
</feature>
<dbReference type="InterPro" id="IPR012340">
    <property type="entry name" value="NA-bd_OB-fold"/>
</dbReference>
<keyword evidence="11" id="KW-1185">Reference proteome</keyword>
<keyword evidence="3" id="KW-0694">RNA-binding</keyword>
<protein>
    <recommendedName>
        <fullName evidence="6">Small ribosomal subunit protein bS1</fullName>
    </recommendedName>
    <alternativeName>
        <fullName evidence="7">30S ribosomal protein S1</fullName>
    </alternativeName>
</protein>
<dbReference type="InterPro" id="IPR050437">
    <property type="entry name" value="Ribos_protein_bS1-like"/>
</dbReference>
<evidence type="ECO:0000256" key="4">
    <source>
        <dbReference type="ARBA" id="ARBA00022980"/>
    </source>
</evidence>
<evidence type="ECO:0000313" key="10">
    <source>
        <dbReference type="EMBL" id="BBE16896.1"/>
    </source>
</evidence>
<feature type="domain" description="S1 motif" evidence="9">
    <location>
        <begin position="118"/>
        <end position="181"/>
    </location>
</feature>
<dbReference type="PRINTS" id="PR00681">
    <property type="entry name" value="RIBOSOMALS1"/>
</dbReference>
<dbReference type="PANTHER" id="PTHR10724">
    <property type="entry name" value="30S RIBOSOMAL PROTEIN S1"/>
    <property type="match status" value="1"/>
</dbReference>
<gene>
    <name evidence="10" type="ORF">AQPE_1043</name>
</gene>
<evidence type="ECO:0000313" key="11">
    <source>
        <dbReference type="Proteomes" id="UP001193389"/>
    </source>
</evidence>
<dbReference type="Gene3D" id="2.40.50.140">
    <property type="entry name" value="Nucleic acid-binding proteins"/>
    <property type="match status" value="6"/>
</dbReference>
<evidence type="ECO:0000256" key="5">
    <source>
        <dbReference type="ARBA" id="ARBA00023274"/>
    </source>
</evidence>
<name>A0A5K7S5T6_9BACT</name>
<dbReference type="KEGG" id="anf:AQPE_1043"/>
<dbReference type="FunFam" id="2.40.50.140:FF:000011">
    <property type="entry name" value="30S ribosomal protein S1"/>
    <property type="match status" value="1"/>
</dbReference>
<keyword evidence="4 10" id="KW-0689">Ribosomal protein</keyword>
<dbReference type="CDD" id="cd05687">
    <property type="entry name" value="S1_RPS1_repeat_ec1_hs1"/>
    <property type="match status" value="1"/>
</dbReference>